<organism evidence="2 3">
    <name type="scientific">Trichinella papuae</name>
    <dbReference type="NCBI Taxonomy" id="268474"/>
    <lineage>
        <taxon>Eukaryota</taxon>
        <taxon>Metazoa</taxon>
        <taxon>Ecdysozoa</taxon>
        <taxon>Nematoda</taxon>
        <taxon>Enoplea</taxon>
        <taxon>Dorylaimia</taxon>
        <taxon>Trichinellida</taxon>
        <taxon>Trichinellidae</taxon>
        <taxon>Trichinella</taxon>
    </lineage>
</organism>
<accession>A0A0V1LWL2</accession>
<evidence type="ECO:0000313" key="3">
    <source>
        <dbReference type="Proteomes" id="UP000054843"/>
    </source>
</evidence>
<dbReference type="EMBL" id="JYDO01001780">
    <property type="protein sequence ID" value="KRZ63878.1"/>
    <property type="molecule type" value="Genomic_DNA"/>
</dbReference>
<feature type="non-terminal residue" evidence="2">
    <location>
        <position position="1"/>
    </location>
</feature>
<proteinExistence type="predicted"/>
<dbReference type="Proteomes" id="UP000054843">
    <property type="component" value="Unassembled WGS sequence"/>
</dbReference>
<keyword evidence="3" id="KW-1185">Reference proteome</keyword>
<feature type="non-terminal residue" evidence="2">
    <location>
        <position position="35"/>
    </location>
</feature>
<reference evidence="2 3" key="1">
    <citation type="submission" date="2015-01" db="EMBL/GenBank/DDBJ databases">
        <title>Evolution of Trichinella species and genotypes.</title>
        <authorList>
            <person name="Korhonen P.K."/>
            <person name="Edoardo P."/>
            <person name="Giuseppe L.R."/>
            <person name="Gasser R.B."/>
        </authorList>
    </citation>
    <scope>NUCLEOTIDE SEQUENCE [LARGE SCALE GENOMIC DNA]</scope>
    <source>
        <strain evidence="2">ISS1980</strain>
    </source>
</reference>
<protein>
    <submittedName>
        <fullName evidence="2">Heat shock protein 83</fullName>
    </submittedName>
</protein>
<feature type="region of interest" description="Disordered" evidence="1">
    <location>
        <begin position="1"/>
        <end position="35"/>
    </location>
</feature>
<sequence length="35" mass="4006">LKLGLNIDEDETGEDAEMPALEEDVNEERKMEEVD</sequence>
<dbReference type="AlphaFoldDB" id="A0A0V1LWL2"/>
<keyword evidence="2" id="KW-0346">Stress response</keyword>
<evidence type="ECO:0000256" key="1">
    <source>
        <dbReference type="SAM" id="MobiDB-lite"/>
    </source>
</evidence>
<gene>
    <name evidence="2" type="primary">HSP83A</name>
    <name evidence="2" type="ORF">T10_6776</name>
</gene>
<comment type="caution">
    <text evidence="2">The sequence shown here is derived from an EMBL/GenBank/DDBJ whole genome shotgun (WGS) entry which is preliminary data.</text>
</comment>
<name>A0A0V1LWL2_9BILA</name>
<evidence type="ECO:0000313" key="2">
    <source>
        <dbReference type="EMBL" id="KRZ63878.1"/>
    </source>
</evidence>
<feature type="compositionally biased region" description="Acidic residues" evidence="1">
    <location>
        <begin position="7"/>
        <end position="26"/>
    </location>
</feature>